<name>A0A1R3R9J7_ASPC5</name>
<evidence type="ECO:0000256" key="1">
    <source>
        <dbReference type="SAM" id="SignalP"/>
    </source>
</evidence>
<dbReference type="VEuPathDB" id="FungiDB:ASPCADRAFT_211436"/>
<keyword evidence="3" id="KW-1185">Reference proteome</keyword>
<feature type="signal peptide" evidence="1">
    <location>
        <begin position="1"/>
        <end position="20"/>
    </location>
</feature>
<feature type="chain" id="PRO_5013363085" evidence="1">
    <location>
        <begin position="21"/>
        <end position="73"/>
    </location>
</feature>
<accession>A0A1R3R9J7</accession>
<gene>
    <name evidence="2" type="ORF">ASPCADRAFT_211436</name>
</gene>
<dbReference type="Proteomes" id="UP000188318">
    <property type="component" value="Unassembled WGS sequence"/>
</dbReference>
<keyword evidence="1" id="KW-0732">Signal</keyword>
<evidence type="ECO:0000313" key="2">
    <source>
        <dbReference type="EMBL" id="OOF91152.1"/>
    </source>
</evidence>
<protein>
    <submittedName>
        <fullName evidence="2">Uncharacterized protein</fullName>
    </submittedName>
</protein>
<proteinExistence type="predicted"/>
<organism evidence="2 3">
    <name type="scientific">Aspergillus carbonarius (strain ITEM 5010)</name>
    <dbReference type="NCBI Taxonomy" id="602072"/>
    <lineage>
        <taxon>Eukaryota</taxon>
        <taxon>Fungi</taxon>
        <taxon>Dikarya</taxon>
        <taxon>Ascomycota</taxon>
        <taxon>Pezizomycotina</taxon>
        <taxon>Eurotiomycetes</taxon>
        <taxon>Eurotiomycetidae</taxon>
        <taxon>Eurotiales</taxon>
        <taxon>Aspergillaceae</taxon>
        <taxon>Aspergillus</taxon>
        <taxon>Aspergillus subgen. Circumdati</taxon>
    </lineage>
</organism>
<reference evidence="3" key="1">
    <citation type="journal article" date="2017" name="Genome Biol.">
        <title>Comparative genomics reveals high biological diversity and specific adaptations in the industrially and medically important fungal genus Aspergillus.</title>
        <authorList>
            <person name="de Vries R.P."/>
            <person name="Riley R."/>
            <person name="Wiebenga A."/>
            <person name="Aguilar-Osorio G."/>
            <person name="Amillis S."/>
            <person name="Uchima C.A."/>
            <person name="Anderluh G."/>
            <person name="Asadollahi M."/>
            <person name="Askin M."/>
            <person name="Barry K."/>
            <person name="Battaglia E."/>
            <person name="Bayram O."/>
            <person name="Benocci T."/>
            <person name="Braus-Stromeyer S.A."/>
            <person name="Caldana C."/>
            <person name="Canovas D."/>
            <person name="Cerqueira G.C."/>
            <person name="Chen F."/>
            <person name="Chen W."/>
            <person name="Choi C."/>
            <person name="Clum A."/>
            <person name="Dos Santos R.A."/>
            <person name="Damasio A.R."/>
            <person name="Diallinas G."/>
            <person name="Emri T."/>
            <person name="Fekete E."/>
            <person name="Flipphi M."/>
            <person name="Freyberg S."/>
            <person name="Gallo A."/>
            <person name="Gournas C."/>
            <person name="Habgood R."/>
            <person name="Hainaut M."/>
            <person name="Harispe M.L."/>
            <person name="Henrissat B."/>
            <person name="Hilden K.S."/>
            <person name="Hope R."/>
            <person name="Hossain A."/>
            <person name="Karabika E."/>
            <person name="Karaffa L."/>
            <person name="Karanyi Z."/>
            <person name="Krasevec N."/>
            <person name="Kuo A."/>
            <person name="Kusch H."/>
            <person name="LaButti K."/>
            <person name="Lagendijk E.L."/>
            <person name="Lapidus A."/>
            <person name="Levasseur A."/>
            <person name="Lindquist E."/>
            <person name="Lipzen A."/>
            <person name="Logrieco A.F."/>
            <person name="MacCabe A."/>
            <person name="Maekelae M.R."/>
            <person name="Malavazi I."/>
            <person name="Melin P."/>
            <person name="Meyer V."/>
            <person name="Mielnichuk N."/>
            <person name="Miskei M."/>
            <person name="Molnar A.P."/>
            <person name="Mule G."/>
            <person name="Ngan C.Y."/>
            <person name="Orejas M."/>
            <person name="Orosz E."/>
            <person name="Ouedraogo J.P."/>
            <person name="Overkamp K.M."/>
            <person name="Park H.-S."/>
            <person name="Perrone G."/>
            <person name="Piumi F."/>
            <person name="Punt P.J."/>
            <person name="Ram A.F."/>
            <person name="Ramon A."/>
            <person name="Rauscher S."/>
            <person name="Record E."/>
            <person name="Riano-Pachon D.M."/>
            <person name="Robert V."/>
            <person name="Roehrig J."/>
            <person name="Ruller R."/>
            <person name="Salamov A."/>
            <person name="Salih N.S."/>
            <person name="Samson R.A."/>
            <person name="Sandor E."/>
            <person name="Sanguinetti M."/>
            <person name="Schuetze T."/>
            <person name="Sepcic K."/>
            <person name="Shelest E."/>
            <person name="Sherlock G."/>
            <person name="Sophianopoulou V."/>
            <person name="Squina F.M."/>
            <person name="Sun H."/>
            <person name="Susca A."/>
            <person name="Todd R.B."/>
            <person name="Tsang A."/>
            <person name="Unkles S.E."/>
            <person name="van de Wiele N."/>
            <person name="van Rossen-Uffink D."/>
            <person name="Oliveira J.V."/>
            <person name="Vesth T.C."/>
            <person name="Visser J."/>
            <person name="Yu J.-H."/>
            <person name="Zhou M."/>
            <person name="Andersen M.R."/>
            <person name="Archer D.B."/>
            <person name="Baker S.E."/>
            <person name="Benoit I."/>
            <person name="Brakhage A.A."/>
            <person name="Braus G.H."/>
            <person name="Fischer R."/>
            <person name="Frisvad J.C."/>
            <person name="Goldman G.H."/>
            <person name="Houbraken J."/>
            <person name="Oakley B."/>
            <person name="Pocsi I."/>
            <person name="Scazzocchio C."/>
            <person name="Seiboth B."/>
            <person name="vanKuyk P.A."/>
            <person name="Wortman J."/>
            <person name="Dyer P.S."/>
            <person name="Grigoriev I.V."/>
        </authorList>
    </citation>
    <scope>NUCLEOTIDE SEQUENCE [LARGE SCALE GENOMIC DNA]</scope>
    <source>
        <strain evidence="3">ITEM 5010</strain>
    </source>
</reference>
<sequence length="73" mass="8126">MGPWCHFWIVSCARWHPVLRTESVGQGSVPPLPRWLSNMSIVGPSGGGPNESRLPGMKVTSRYPSQYQSLDRC</sequence>
<dbReference type="EMBL" id="KV907512">
    <property type="protein sequence ID" value="OOF91152.1"/>
    <property type="molecule type" value="Genomic_DNA"/>
</dbReference>
<evidence type="ECO:0000313" key="3">
    <source>
        <dbReference type="Proteomes" id="UP000188318"/>
    </source>
</evidence>
<dbReference type="AlphaFoldDB" id="A0A1R3R9J7"/>